<gene>
    <name evidence="5" type="ORF">HRG_08900</name>
</gene>
<keyword evidence="1 4" id="KW-0808">Transferase</keyword>
<dbReference type="GO" id="GO:0005524">
    <property type="term" value="F:ATP binding"/>
    <property type="evidence" value="ECO:0007669"/>
    <property type="project" value="InterPro"/>
</dbReference>
<dbReference type="GeneID" id="68358029"/>
<keyword evidence="3 4" id="KW-0418">Kinase</keyword>
<dbReference type="AlphaFoldDB" id="A0A9P8MSZ9"/>
<accession>A0A9P8MSZ9</accession>
<dbReference type="Gene3D" id="1.10.3210.10">
    <property type="entry name" value="Hypothetical protein af1432"/>
    <property type="match status" value="1"/>
</dbReference>
<sequence>MGAVCYILAEYWREYDENRSECARLVHDADKLQRLDRAFQYARRYPTLDLSDFKRDLERGPGVGKSTQCSMAAAGLGAAHVSVGELLRREQARPRSRFRDFITQSFDMSIPVPLILIVDLLQKAIQHTSCAIIILDGFPLTREQLRFFEKQVSTKYGSIFVHASSETLLERLSGRAESSGRADDDLGKISKRIEAFATRPNPVIDYMRDGQQLFFSLNGEAKMDELQAQFVKSASRTLCQQHSGVSNWNKSSSIGTRQVRGIDIIAIHRLDANSRDTWTWKDRGDPENKDKSVNWLRDSDMLPSIKGRASRFGHAPEH</sequence>
<dbReference type="SUPFAM" id="SSF52540">
    <property type="entry name" value="P-loop containing nucleoside triphosphate hydrolases"/>
    <property type="match status" value="1"/>
</dbReference>
<evidence type="ECO:0000313" key="5">
    <source>
        <dbReference type="EMBL" id="KAH0959879.1"/>
    </source>
</evidence>
<dbReference type="InterPro" id="IPR027417">
    <property type="entry name" value="P-loop_NTPase"/>
</dbReference>
<dbReference type="InterPro" id="IPR000850">
    <property type="entry name" value="Adenylat/UMP-CMP_kin"/>
</dbReference>
<comment type="caution">
    <text evidence="5">The sequence shown here is derived from an EMBL/GenBank/DDBJ whole genome shotgun (WGS) entry which is preliminary data.</text>
</comment>
<dbReference type="Gene3D" id="3.40.50.300">
    <property type="entry name" value="P-loop containing nucleotide triphosphate hydrolases"/>
    <property type="match status" value="1"/>
</dbReference>
<keyword evidence="6" id="KW-1185">Reference proteome</keyword>
<dbReference type="PRINTS" id="PR00094">
    <property type="entry name" value="ADENYLTKNASE"/>
</dbReference>
<evidence type="ECO:0000256" key="3">
    <source>
        <dbReference type="ARBA" id="ARBA00022777"/>
    </source>
</evidence>
<proteinExistence type="inferred from homology"/>
<evidence type="ECO:0000256" key="1">
    <source>
        <dbReference type="ARBA" id="ARBA00022679"/>
    </source>
</evidence>
<reference evidence="5" key="1">
    <citation type="submission" date="2021-09" db="EMBL/GenBank/DDBJ databases">
        <title>A high-quality genome of the endoparasitic fungus Hirsutella rhossiliensis with a comparison of Hirsutella genomes reveals transposable elements contributing to genome size variation.</title>
        <authorList>
            <person name="Lin R."/>
            <person name="Jiao Y."/>
            <person name="Sun X."/>
            <person name="Ling J."/>
            <person name="Xie B."/>
            <person name="Cheng X."/>
        </authorList>
    </citation>
    <scope>NUCLEOTIDE SEQUENCE</scope>
    <source>
        <strain evidence="5">HR02</strain>
    </source>
</reference>
<dbReference type="GO" id="GO:0019205">
    <property type="term" value="F:nucleobase-containing compound kinase activity"/>
    <property type="evidence" value="ECO:0007669"/>
    <property type="project" value="InterPro"/>
</dbReference>
<evidence type="ECO:0000256" key="4">
    <source>
        <dbReference type="RuleBase" id="RU003330"/>
    </source>
</evidence>
<name>A0A9P8MSZ9_9HYPO</name>
<organism evidence="5 6">
    <name type="scientific">Hirsutella rhossiliensis</name>
    <dbReference type="NCBI Taxonomy" id="111463"/>
    <lineage>
        <taxon>Eukaryota</taxon>
        <taxon>Fungi</taxon>
        <taxon>Dikarya</taxon>
        <taxon>Ascomycota</taxon>
        <taxon>Pezizomycotina</taxon>
        <taxon>Sordariomycetes</taxon>
        <taxon>Hypocreomycetidae</taxon>
        <taxon>Hypocreales</taxon>
        <taxon>Ophiocordycipitaceae</taxon>
        <taxon>Hirsutella</taxon>
    </lineage>
</organism>
<dbReference type="EMBL" id="JAIZPD010000011">
    <property type="protein sequence ID" value="KAH0959879.1"/>
    <property type="molecule type" value="Genomic_DNA"/>
</dbReference>
<dbReference type="RefSeq" id="XP_044717392.1">
    <property type="nucleotide sequence ID" value="XM_044867371.1"/>
</dbReference>
<evidence type="ECO:0000256" key="2">
    <source>
        <dbReference type="ARBA" id="ARBA00022741"/>
    </source>
</evidence>
<evidence type="ECO:0000313" key="6">
    <source>
        <dbReference type="Proteomes" id="UP000824596"/>
    </source>
</evidence>
<keyword evidence="2" id="KW-0547">Nucleotide-binding</keyword>
<dbReference type="OrthoDB" id="442176at2759"/>
<dbReference type="GO" id="GO:0006139">
    <property type="term" value="P:nucleobase-containing compound metabolic process"/>
    <property type="evidence" value="ECO:0007669"/>
    <property type="project" value="InterPro"/>
</dbReference>
<dbReference type="Proteomes" id="UP000824596">
    <property type="component" value="Unassembled WGS sequence"/>
</dbReference>
<protein>
    <submittedName>
        <fullName evidence="5">Adenylate kinase domain-containing protein</fullName>
    </submittedName>
</protein>
<dbReference type="Pfam" id="PF00406">
    <property type="entry name" value="ADK"/>
    <property type="match status" value="1"/>
</dbReference>
<comment type="similarity">
    <text evidence="4">Belongs to the adenylate kinase family.</text>
</comment>
<dbReference type="CDD" id="cd01428">
    <property type="entry name" value="ADK"/>
    <property type="match status" value="1"/>
</dbReference>
<dbReference type="PANTHER" id="PTHR23359">
    <property type="entry name" value="NUCLEOTIDE KINASE"/>
    <property type="match status" value="1"/>
</dbReference>